<keyword evidence="2" id="KW-0378">Hydrolase</keyword>
<keyword evidence="3" id="KW-0472">Membrane</keyword>
<comment type="catalytic activity">
    <reaction evidence="2">
        <text>Endonucleolytic cleavage of RNA, removing 5'-extranucleotides from tRNA precursor.</text>
        <dbReference type="EC" id="3.1.26.5"/>
    </reaction>
</comment>
<evidence type="ECO:0000313" key="5">
    <source>
        <dbReference type="EMBL" id="HGQ73870.1"/>
    </source>
</evidence>
<keyword evidence="2" id="KW-0255">Endonuclease</keyword>
<comment type="caution">
    <text evidence="5">The sequence shown here is derived from an EMBL/GenBank/DDBJ whole genome shotgun (WGS) entry which is preliminary data.</text>
</comment>
<dbReference type="GO" id="GO:0005737">
    <property type="term" value="C:cytoplasm"/>
    <property type="evidence" value="ECO:0007669"/>
    <property type="project" value="UniProtKB-SubCell"/>
</dbReference>
<organism evidence="5">
    <name type="scientific">Staphylothermus marinus</name>
    <dbReference type="NCBI Taxonomy" id="2280"/>
    <lineage>
        <taxon>Archaea</taxon>
        <taxon>Thermoproteota</taxon>
        <taxon>Thermoprotei</taxon>
        <taxon>Desulfurococcales</taxon>
        <taxon>Desulfurococcaceae</taxon>
        <taxon>Staphylothermus</taxon>
    </lineage>
</organism>
<keyword evidence="3" id="KW-1133">Transmembrane helix</keyword>
<protein>
    <recommendedName>
        <fullName evidence="2">Ribonuclease P protein component 2</fullName>
        <shortName evidence="2">RNase P component 2</shortName>
        <ecNumber evidence="2">3.1.26.5</ecNumber>
    </recommendedName>
    <alternativeName>
        <fullName evidence="2">Pop5</fullName>
    </alternativeName>
</protein>
<accession>A0A7C4NPP7</accession>
<sequence>MNIDFLINSLSLVLAIASLIIAILVYSKYDRLKKLVLARFIKQDRRRIRKRYVVLRLVSSDVLKKEEVEDALSKVFIRFFGEAGYVKANPKLVFFDEKRGSCIVRINHVYVRALVSILWMIRDINGKQCLVIPVKTTGTIRKAHRVMYGLTT</sequence>
<dbReference type="GO" id="GO:0001682">
    <property type="term" value="P:tRNA 5'-leader removal"/>
    <property type="evidence" value="ECO:0007669"/>
    <property type="project" value="UniProtKB-UniRule"/>
</dbReference>
<dbReference type="SUPFAM" id="SSF160350">
    <property type="entry name" value="Rnp2-like"/>
    <property type="match status" value="1"/>
</dbReference>
<comment type="subunit">
    <text evidence="2">Consists of a catalytic RNA component and at least 4-5 protein subunits.</text>
</comment>
<dbReference type="InterPro" id="IPR002759">
    <property type="entry name" value="Pop5/Rpp14/Rnp2-like"/>
</dbReference>
<evidence type="ECO:0000256" key="2">
    <source>
        <dbReference type="HAMAP-Rule" id="MF_00755"/>
    </source>
</evidence>
<dbReference type="EMBL" id="DTBE01000103">
    <property type="protein sequence ID" value="HGQ59847.1"/>
    <property type="molecule type" value="Genomic_DNA"/>
</dbReference>
<dbReference type="InterPro" id="IPR038085">
    <property type="entry name" value="Rnp2-like_sf"/>
</dbReference>
<proteinExistence type="inferred from homology"/>
<dbReference type="Pfam" id="PF01900">
    <property type="entry name" value="RNase_P_Rpp14"/>
    <property type="match status" value="1"/>
</dbReference>
<keyword evidence="3" id="KW-0812">Transmembrane</keyword>
<dbReference type="GO" id="GO:0004526">
    <property type="term" value="F:ribonuclease P activity"/>
    <property type="evidence" value="ECO:0007669"/>
    <property type="project" value="UniProtKB-UniRule"/>
</dbReference>
<keyword evidence="1 2" id="KW-0819">tRNA processing</keyword>
<dbReference type="PANTHER" id="PTHR15441:SF2">
    <property type="entry name" value="RIBONUCLEASE P_MRP PROTEIN SUBUNIT POP5"/>
    <property type="match status" value="1"/>
</dbReference>
<dbReference type="Gene3D" id="3.30.70.3250">
    <property type="entry name" value="Ribonuclease P, Pop5 subunit"/>
    <property type="match status" value="1"/>
</dbReference>
<evidence type="ECO:0000256" key="3">
    <source>
        <dbReference type="SAM" id="Phobius"/>
    </source>
</evidence>
<comment type="subcellular location">
    <subcellularLocation>
        <location evidence="2">Cytoplasm</location>
    </subcellularLocation>
</comment>
<dbReference type="EC" id="3.1.26.5" evidence="2"/>
<dbReference type="EMBL" id="DTBP01000015">
    <property type="protein sequence ID" value="HGQ73870.1"/>
    <property type="molecule type" value="Genomic_DNA"/>
</dbReference>
<comment type="similarity">
    <text evidence="2">Belongs to the eukaryotic/archaeal RNase P protein component 2 family.</text>
</comment>
<reference evidence="5" key="1">
    <citation type="journal article" date="2020" name="mSystems">
        <title>Genome- and Community-Level Interaction Insights into Carbon Utilization and Element Cycling Functions of Hydrothermarchaeota in Hydrothermal Sediment.</title>
        <authorList>
            <person name="Zhou Z."/>
            <person name="Liu Y."/>
            <person name="Xu W."/>
            <person name="Pan J."/>
            <person name="Luo Z.H."/>
            <person name="Li M."/>
        </authorList>
    </citation>
    <scope>NUCLEOTIDE SEQUENCE [LARGE SCALE GENOMIC DNA]</scope>
    <source>
        <strain evidence="4">SpSt-638</strain>
        <strain evidence="5">SpSt-648</strain>
    </source>
</reference>
<name>A0A7C4NPP7_STAMA</name>
<comment type="function">
    <text evidence="2">Part of ribonuclease P, a protein complex that generates mature tRNA molecules by cleaving their 5'-ends.</text>
</comment>
<dbReference type="PANTHER" id="PTHR15441">
    <property type="entry name" value="RIBONUCLEASE P PROTEIN SUBUNIT P14"/>
    <property type="match status" value="1"/>
</dbReference>
<dbReference type="AlphaFoldDB" id="A0A7C4NPP7"/>
<keyword evidence="2" id="KW-0540">Nuclease</keyword>
<gene>
    <name evidence="2" type="primary">rnp2</name>
    <name evidence="4" type="ORF">ENU09_03955</name>
    <name evidence="5" type="ORF">ENU20_02190</name>
</gene>
<dbReference type="GO" id="GO:0030677">
    <property type="term" value="C:ribonuclease P complex"/>
    <property type="evidence" value="ECO:0007669"/>
    <property type="project" value="UniProtKB-UniRule"/>
</dbReference>
<dbReference type="HAMAP" id="MF_00755">
    <property type="entry name" value="RNase_P_2"/>
    <property type="match status" value="1"/>
</dbReference>
<feature type="transmembrane region" description="Helical" evidence="3">
    <location>
        <begin position="6"/>
        <end position="26"/>
    </location>
</feature>
<evidence type="ECO:0000313" key="4">
    <source>
        <dbReference type="EMBL" id="HGQ59847.1"/>
    </source>
</evidence>
<keyword evidence="2" id="KW-0963">Cytoplasm</keyword>
<evidence type="ECO:0000256" key="1">
    <source>
        <dbReference type="ARBA" id="ARBA00022694"/>
    </source>
</evidence>